<name>A0A238U7Z6_9FLAO</name>
<dbReference type="KEGG" id="tje:TJEJU_1392"/>
<evidence type="ECO:0000313" key="1">
    <source>
        <dbReference type="EMBL" id="SNR15126.1"/>
    </source>
</evidence>
<dbReference type="RefSeq" id="WP_095070646.1">
    <property type="nucleotide sequence ID" value="NZ_LT899436.1"/>
</dbReference>
<dbReference type="OrthoDB" id="1158540at2"/>
<gene>
    <name evidence="1" type="ORF">TJEJU_1392</name>
</gene>
<dbReference type="PROSITE" id="PS51257">
    <property type="entry name" value="PROKAR_LIPOPROTEIN"/>
    <property type="match status" value="1"/>
</dbReference>
<accession>A0A238U7Z6</accession>
<reference evidence="1 2" key="1">
    <citation type="submission" date="2017-07" db="EMBL/GenBank/DDBJ databases">
        <authorList>
            <person name="Sun Z.S."/>
            <person name="Albrecht U."/>
            <person name="Echele G."/>
            <person name="Lee C.C."/>
        </authorList>
    </citation>
    <scope>NUCLEOTIDE SEQUENCE [LARGE SCALE GENOMIC DNA]</scope>
    <source>
        <strain evidence="2">type strain: KCTC 22618</strain>
    </source>
</reference>
<evidence type="ECO:0000313" key="2">
    <source>
        <dbReference type="Proteomes" id="UP000215214"/>
    </source>
</evidence>
<dbReference type="EMBL" id="LT899436">
    <property type="protein sequence ID" value="SNR15126.1"/>
    <property type="molecule type" value="Genomic_DNA"/>
</dbReference>
<organism evidence="1 2">
    <name type="scientific">Tenacibaculum jejuense</name>
    <dbReference type="NCBI Taxonomy" id="584609"/>
    <lineage>
        <taxon>Bacteria</taxon>
        <taxon>Pseudomonadati</taxon>
        <taxon>Bacteroidota</taxon>
        <taxon>Flavobacteriia</taxon>
        <taxon>Flavobacteriales</taxon>
        <taxon>Flavobacteriaceae</taxon>
        <taxon>Tenacibaculum</taxon>
    </lineage>
</organism>
<keyword evidence="1" id="KW-0449">Lipoprotein</keyword>
<proteinExistence type="predicted"/>
<sequence>MKIFKSIAIIFIVSLMMTSCEKNEINDINEEVETVLVQREGTKEKLRLDYHEKYGVVKAHEYPMNPKGVQEEPTLEDFLEKSDLKKEELSDYRIVKDEFSGVGLAEHRMEDGNVINVPHRFEREPVYKLEGKTIHGKRIIIIIIIRCANGMIIDVIVIEF</sequence>
<protein>
    <submittedName>
        <fullName evidence="1">Probable lipoprotein</fullName>
    </submittedName>
</protein>
<dbReference type="AlphaFoldDB" id="A0A238U7Z6"/>
<keyword evidence="2" id="KW-1185">Reference proteome</keyword>
<dbReference type="Proteomes" id="UP000215214">
    <property type="component" value="Chromosome TJEJU"/>
</dbReference>